<comment type="subcellular location">
    <subcellularLocation>
        <location evidence="1">Cytoplasm</location>
    </subcellularLocation>
</comment>
<comment type="cofactor">
    <cofactor evidence="12">
        <name>Zn(2+)</name>
        <dbReference type="ChEBI" id="CHEBI:29105"/>
    </cofactor>
    <text evidence="12">Binds 1 zinc ion per subunit.</text>
</comment>
<evidence type="ECO:0000256" key="4">
    <source>
        <dbReference type="ARBA" id="ARBA00020910"/>
    </source>
</evidence>
<dbReference type="InterPro" id="IPR002481">
    <property type="entry name" value="FUR"/>
</dbReference>
<dbReference type="GO" id="GO:0045892">
    <property type="term" value="P:negative regulation of DNA-templated transcription"/>
    <property type="evidence" value="ECO:0007669"/>
    <property type="project" value="TreeGrafter"/>
</dbReference>
<dbReference type="RefSeq" id="WP_076930120.1">
    <property type="nucleotide sequence ID" value="NZ_DAMBAO010000004.1"/>
</dbReference>
<feature type="binding site" evidence="12">
    <location>
        <position position="107"/>
    </location>
    <ligand>
        <name>Zn(2+)</name>
        <dbReference type="ChEBI" id="CHEBI:29105"/>
    </ligand>
</feature>
<evidence type="ECO:0000256" key="12">
    <source>
        <dbReference type="PIRSR" id="PIRSR602481-1"/>
    </source>
</evidence>
<evidence type="ECO:0000256" key="6">
    <source>
        <dbReference type="ARBA" id="ARBA00022491"/>
    </source>
</evidence>
<proteinExistence type="inferred from homology"/>
<dbReference type="GO" id="GO:0008270">
    <property type="term" value="F:zinc ion binding"/>
    <property type="evidence" value="ECO:0007669"/>
    <property type="project" value="TreeGrafter"/>
</dbReference>
<dbReference type="GO" id="GO:0005829">
    <property type="term" value="C:cytosol"/>
    <property type="evidence" value="ECO:0007669"/>
    <property type="project" value="TreeGrafter"/>
</dbReference>
<dbReference type="InterPro" id="IPR036390">
    <property type="entry name" value="WH_DNA-bd_sf"/>
</dbReference>
<keyword evidence="6" id="KW-0678">Repressor</keyword>
<keyword evidence="11" id="KW-0804">Transcription</keyword>
<evidence type="ECO:0000313" key="15">
    <source>
        <dbReference type="Proteomes" id="UP000187464"/>
    </source>
</evidence>
<dbReference type="SUPFAM" id="SSF46785">
    <property type="entry name" value="Winged helix' DNA-binding domain"/>
    <property type="match status" value="1"/>
</dbReference>
<dbReference type="Proteomes" id="UP000187464">
    <property type="component" value="Chromosome I"/>
</dbReference>
<accession>A0A1R3SV96</accession>
<keyword evidence="9" id="KW-0805">Transcription regulation</keyword>
<evidence type="ECO:0000256" key="13">
    <source>
        <dbReference type="PIRSR" id="PIRSR602481-2"/>
    </source>
</evidence>
<evidence type="ECO:0000256" key="11">
    <source>
        <dbReference type="ARBA" id="ARBA00023163"/>
    </source>
</evidence>
<dbReference type="AlphaFoldDB" id="A0A1R3SV96"/>
<dbReference type="GO" id="GO:0003700">
    <property type="term" value="F:DNA-binding transcription factor activity"/>
    <property type="evidence" value="ECO:0007669"/>
    <property type="project" value="InterPro"/>
</dbReference>
<dbReference type="Pfam" id="PF01475">
    <property type="entry name" value="FUR"/>
    <property type="match status" value="1"/>
</dbReference>
<dbReference type="KEGG" id="psac:PSM36_1414"/>
<dbReference type="InterPro" id="IPR036388">
    <property type="entry name" value="WH-like_DNA-bd_sf"/>
</dbReference>
<dbReference type="Gene3D" id="3.30.1490.190">
    <property type="match status" value="1"/>
</dbReference>
<feature type="binding site" evidence="12">
    <location>
        <position position="145"/>
    </location>
    <ligand>
        <name>Zn(2+)</name>
        <dbReference type="ChEBI" id="CHEBI:29105"/>
    </ligand>
</feature>
<feature type="binding site" evidence="12">
    <location>
        <position position="142"/>
    </location>
    <ligand>
        <name>Zn(2+)</name>
        <dbReference type="ChEBI" id="CHEBI:29105"/>
    </ligand>
</feature>
<evidence type="ECO:0000256" key="8">
    <source>
        <dbReference type="ARBA" id="ARBA00022833"/>
    </source>
</evidence>
<organism evidence="14 15">
    <name type="scientific">Proteiniphilum saccharofermentans</name>
    <dbReference type="NCBI Taxonomy" id="1642647"/>
    <lineage>
        <taxon>Bacteria</taxon>
        <taxon>Pseudomonadati</taxon>
        <taxon>Bacteroidota</taxon>
        <taxon>Bacteroidia</taxon>
        <taxon>Bacteroidales</taxon>
        <taxon>Dysgonomonadaceae</taxon>
        <taxon>Proteiniphilum</taxon>
    </lineage>
</organism>
<dbReference type="Gene3D" id="1.10.10.10">
    <property type="entry name" value="Winged helix-like DNA-binding domain superfamily/Winged helix DNA-binding domain"/>
    <property type="match status" value="1"/>
</dbReference>
<protein>
    <recommendedName>
        <fullName evidence="4">Ferric uptake regulation protein</fullName>
    </recommendedName>
</protein>
<evidence type="ECO:0000256" key="7">
    <source>
        <dbReference type="ARBA" id="ARBA00022723"/>
    </source>
</evidence>
<comment type="similarity">
    <text evidence="2">Belongs to the Fur family.</text>
</comment>
<sequence>MDGAQKLKQQVRSEFMEYLTLHKHRKTPERFAILDHIYSTRGHFDMDSLYNSMIEVNFRVSRATLYNTIQLLLDCGLVVKHQFGANISKYERAYGNENHDHLICTTCGEVREMTGDLLTPVQLKKIRKFKVSYYSTYIYGTCSKCIHAKRMELRKLARKTDTKQNKSNGKQDKK</sequence>
<evidence type="ECO:0000256" key="2">
    <source>
        <dbReference type="ARBA" id="ARBA00007957"/>
    </source>
</evidence>
<keyword evidence="15" id="KW-1185">Reference proteome</keyword>
<evidence type="ECO:0000256" key="1">
    <source>
        <dbReference type="ARBA" id="ARBA00004496"/>
    </source>
</evidence>
<feature type="binding site" evidence="13">
    <location>
        <position position="100"/>
    </location>
    <ligand>
        <name>Fe cation</name>
        <dbReference type="ChEBI" id="CHEBI:24875"/>
    </ligand>
</feature>
<comment type="subunit">
    <text evidence="3">Homodimer.</text>
</comment>
<keyword evidence="8 12" id="KW-0862">Zinc</keyword>
<dbReference type="CDD" id="cd07153">
    <property type="entry name" value="Fur_like"/>
    <property type="match status" value="1"/>
</dbReference>
<dbReference type="PANTHER" id="PTHR33202:SF2">
    <property type="entry name" value="FERRIC UPTAKE REGULATION PROTEIN"/>
    <property type="match status" value="1"/>
</dbReference>
<dbReference type="STRING" id="1642647.PSM36_1414"/>
<evidence type="ECO:0000256" key="5">
    <source>
        <dbReference type="ARBA" id="ARBA00022490"/>
    </source>
</evidence>
<reference evidence="15" key="1">
    <citation type="submission" date="2016-08" db="EMBL/GenBank/DDBJ databases">
        <authorList>
            <person name="Wibberg D."/>
        </authorList>
    </citation>
    <scope>NUCLEOTIDE SEQUENCE [LARGE SCALE GENOMIC DNA]</scope>
</reference>
<dbReference type="PANTHER" id="PTHR33202">
    <property type="entry name" value="ZINC UPTAKE REGULATION PROTEIN"/>
    <property type="match status" value="1"/>
</dbReference>
<comment type="cofactor">
    <cofactor evidence="13">
        <name>Mn(2+)</name>
        <dbReference type="ChEBI" id="CHEBI:29035"/>
    </cofactor>
    <cofactor evidence="13">
        <name>Fe(2+)</name>
        <dbReference type="ChEBI" id="CHEBI:29033"/>
    </cofactor>
    <text evidence="13">Binds 1 Mn(2+) or Fe(2+) ion per subunit.</text>
</comment>
<keyword evidence="10" id="KW-0238">DNA-binding</keyword>
<evidence type="ECO:0000313" key="14">
    <source>
        <dbReference type="EMBL" id="SCD20236.1"/>
    </source>
</evidence>
<keyword evidence="7 12" id="KW-0479">Metal-binding</keyword>
<dbReference type="GO" id="GO:0000976">
    <property type="term" value="F:transcription cis-regulatory region binding"/>
    <property type="evidence" value="ECO:0007669"/>
    <property type="project" value="TreeGrafter"/>
</dbReference>
<evidence type="ECO:0000256" key="10">
    <source>
        <dbReference type="ARBA" id="ARBA00023125"/>
    </source>
</evidence>
<evidence type="ECO:0000256" key="9">
    <source>
        <dbReference type="ARBA" id="ARBA00023015"/>
    </source>
</evidence>
<gene>
    <name evidence="14" type="ORF">PSM36_1414</name>
</gene>
<dbReference type="InterPro" id="IPR043135">
    <property type="entry name" value="Fur_C"/>
</dbReference>
<dbReference type="GO" id="GO:1900376">
    <property type="term" value="P:regulation of secondary metabolite biosynthetic process"/>
    <property type="evidence" value="ECO:0007669"/>
    <property type="project" value="TreeGrafter"/>
</dbReference>
<name>A0A1R3SV96_9BACT</name>
<feature type="binding site" evidence="12">
    <location>
        <position position="104"/>
    </location>
    <ligand>
        <name>Zn(2+)</name>
        <dbReference type="ChEBI" id="CHEBI:29105"/>
    </ligand>
</feature>
<keyword evidence="5" id="KW-0963">Cytoplasm</keyword>
<keyword evidence="13" id="KW-0408">Iron</keyword>
<dbReference type="EMBL" id="LT605205">
    <property type="protein sequence ID" value="SCD20236.1"/>
    <property type="molecule type" value="Genomic_DNA"/>
</dbReference>
<evidence type="ECO:0000256" key="3">
    <source>
        <dbReference type="ARBA" id="ARBA00011738"/>
    </source>
</evidence>